<evidence type="ECO:0000313" key="6">
    <source>
        <dbReference type="EMBL" id="KAK3694523.1"/>
    </source>
</evidence>
<protein>
    <recommendedName>
        <fullName evidence="5">MYND-type domain-containing protein</fullName>
    </recommendedName>
</protein>
<dbReference type="Pfam" id="PF01753">
    <property type="entry name" value="zf-MYND"/>
    <property type="match status" value="1"/>
</dbReference>
<proteinExistence type="predicted"/>
<reference evidence="6" key="1">
    <citation type="journal article" date="2023" name="Mol. Phylogenet. Evol.">
        <title>Genome-scale phylogeny and comparative genomics of the fungal order Sordariales.</title>
        <authorList>
            <person name="Hensen N."/>
            <person name="Bonometti L."/>
            <person name="Westerberg I."/>
            <person name="Brannstrom I.O."/>
            <person name="Guillou S."/>
            <person name="Cros-Aarteil S."/>
            <person name="Calhoun S."/>
            <person name="Haridas S."/>
            <person name="Kuo A."/>
            <person name="Mondo S."/>
            <person name="Pangilinan J."/>
            <person name="Riley R."/>
            <person name="LaButti K."/>
            <person name="Andreopoulos B."/>
            <person name="Lipzen A."/>
            <person name="Chen C."/>
            <person name="Yan M."/>
            <person name="Daum C."/>
            <person name="Ng V."/>
            <person name="Clum A."/>
            <person name="Steindorff A."/>
            <person name="Ohm R.A."/>
            <person name="Martin F."/>
            <person name="Silar P."/>
            <person name="Natvig D.O."/>
            <person name="Lalanne C."/>
            <person name="Gautier V."/>
            <person name="Ament-Velasquez S.L."/>
            <person name="Kruys A."/>
            <person name="Hutchinson M.I."/>
            <person name="Powell A.J."/>
            <person name="Barry K."/>
            <person name="Miller A.N."/>
            <person name="Grigoriev I.V."/>
            <person name="Debuchy R."/>
            <person name="Gladieux P."/>
            <person name="Hiltunen Thoren M."/>
            <person name="Johannesson H."/>
        </authorList>
    </citation>
    <scope>NUCLEOTIDE SEQUENCE</scope>
    <source>
        <strain evidence="6">CBS 314.62</strain>
    </source>
</reference>
<dbReference type="Proteomes" id="UP001270362">
    <property type="component" value="Unassembled WGS sequence"/>
</dbReference>
<evidence type="ECO:0000256" key="3">
    <source>
        <dbReference type="ARBA" id="ARBA00022833"/>
    </source>
</evidence>
<evidence type="ECO:0000256" key="1">
    <source>
        <dbReference type="ARBA" id="ARBA00022723"/>
    </source>
</evidence>
<gene>
    <name evidence="6" type="ORF">B0T22DRAFT_477265</name>
</gene>
<dbReference type="AlphaFoldDB" id="A0AAE1CHQ1"/>
<sequence length="439" mass="49596">MESFRAIQAWVDAQEEYYPHTSRPSSVISGFSDADSAVSSSFSATGIDNINTADQPPTEEEPPTTKVCASCGKTNFWELKCSQCRDIGYCSMGCRDRDRSIHNILCGSFQHELDQHRRNSKPDFHRVILFPENNDTPRIIWLRKRPEPGPFEDSYDYSPYFNTYKATRCCKNPSTDDSNGDVRTQELALISSEDSRPYRTNRCIQNLAIRGLYHEVRGPIIAVGSQSDITARDFRCIVDHIQSERHNIAHMDPGRYSGPTVQGVKINSLETRRLGGEPRLPEMEPVSLTPAMLANPLMEGRDTPVKLLQGSAFPLTVRTLPETTTGVHVSFNRCALIPALSHAFDANDGKLLLTDIERMARERGANFHTCILMRQDQQPLYVYQVVEPGELILKHAREAVVQEGVVTLAGLKERLWPALHELERTRQLMARLARAEREQ</sequence>
<name>A0AAE1CHQ1_9PEZI</name>
<dbReference type="GO" id="GO:0008270">
    <property type="term" value="F:zinc ion binding"/>
    <property type="evidence" value="ECO:0007669"/>
    <property type="project" value="UniProtKB-KW"/>
</dbReference>
<organism evidence="6 7">
    <name type="scientific">Podospora appendiculata</name>
    <dbReference type="NCBI Taxonomy" id="314037"/>
    <lineage>
        <taxon>Eukaryota</taxon>
        <taxon>Fungi</taxon>
        <taxon>Dikarya</taxon>
        <taxon>Ascomycota</taxon>
        <taxon>Pezizomycotina</taxon>
        <taxon>Sordariomycetes</taxon>
        <taxon>Sordariomycetidae</taxon>
        <taxon>Sordariales</taxon>
        <taxon>Podosporaceae</taxon>
        <taxon>Podospora</taxon>
    </lineage>
</organism>
<keyword evidence="3" id="KW-0862">Zinc</keyword>
<dbReference type="PROSITE" id="PS01360">
    <property type="entry name" value="ZF_MYND_1"/>
    <property type="match status" value="1"/>
</dbReference>
<evidence type="ECO:0000256" key="4">
    <source>
        <dbReference type="PROSITE-ProRule" id="PRU00134"/>
    </source>
</evidence>
<feature type="domain" description="MYND-type" evidence="5">
    <location>
        <begin position="68"/>
        <end position="106"/>
    </location>
</feature>
<keyword evidence="2 4" id="KW-0863">Zinc-finger</keyword>
<keyword evidence="1" id="KW-0479">Metal-binding</keyword>
<evidence type="ECO:0000256" key="2">
    <source>
        <dbReference type="ARBA" id="ARBA00022771"/>
    </source>
</evidence>
<keyword evidence="7" id="KW-1185">Reference proteome</keyword>
<dbReference type="PROSITE" id="PS50865">
    <property type="entry name" value="ZF_MYND_2"/>
    <property type="match status" value="1"/>
</dbReference>
<evidence type="ECO:0000259" key="5">
    <source>
        <dbReference type="PROSITE" id="PS50865"/>
    </source>
</evidence>
<comment type="caution">
    <text evidence="6">The sequence shown here is derived from an EMBL/GenBank/DDBJ whole genome shotgun (WGS) entry which is preliminary data.</text>
</comment>
<accession>A0AAE1CHQ1</accession>
<dbReference type="SUPFAM" id="SSF144232">
    <property type="entry name" value="HIT/MYND zinc finger-like"/>
    <property type="match status" value="1"/>
</dbReference>
<dbReference type="InterPro" id="IPR002893">
    <property type="entry name" value="Znf_MYND"/>
</dbReference>
<dbReference type="Gene3D" id="6.10.140.2220">
    <property type="match status" value="1"/>
</dbReference>
<dbReference type="EMBL" id="JAULSO010000001">
    <property type="protein sequence ID" value="KAK3694523.1"/>
    <property type="molecule type" value="Genomic_DNA"/>
</dbReference>
<reference evidence="6" key="2">
    <citation type="submission" date="2023-06" db="EMBL/GenBank/DDBJ databases">
        <authorList>
            <consortium name="Lawrence Berkeley National Laboratory"/>
            <person name="Haridas S."/>
            <person name="Hensen N."/>
            <person name="Bonometti L."/>
            <person name="Westerberg I."/>
            <person name="Brannstrom I.O."/>
            <person name="Guillou S."/>
            <person name="Cros-Aarteil S."/>
            <person name="Calhoun S."/>
            <person name="Kuo A."/>
            <person name="Mondo S."/>
            <person name="Pangilinan J."/>
            <person name="Riley R."/>
            <person name="Labutti K."/>
            <person name="Andreopoulos B."/>
            <person name="Lipzen A."/>
            <person name="Chen C."/>
            <person name="Yanf M."/>
            <person name="Daum C."/>
            <person name="Ng V."/>
            <person name="Clum A."/>
            <person name="Steindorff A."/>
            <person name="Ohm R."/>
            <person name="Martin F."/>
            <person name="Silar P."/>
            <person name="Natvig D."/>
            <person name="Lalanne C."/>
            <person name="Gautier V."/>
            <person name="Ament-Velasquez S.L."/>
            <person name="Kruys A."/>
            <person name="Hutchinson M.I."/>
            <person name="Powell A.J."/>
            <person name="Barry K."/>
            <person name="Miller A.N."/>
            <person name="Grigoriev I.V."/>
            <person name="Debuchy R."/>
            <person name="Gladieux P."/>
            <person name="Thoren M.H."/>
            <person name="Johannesson H."/>
        </authorList>
    </citation>
    <scope>NUCLEOTIDE SEQUENCE</scope>
    <source>
        <strain evidence="6">CBS 314.62</strain>
    </source>
</reference>
<evidence type="ECO:0000313" key="7">
    <source>
        <dbReference type="Proteomes" id="UP001270362"/>
    </source>
</evidence>